<dbReference type="EMBL" id="CAXKWB010018638">
    <property type="protein sequence ID" value="CAL4121117.1"/>
    <property type="molecule type" value="Genomic_DNA"/>
</dbReference>
<reference evidence="1 2" key="1">
    <citation type="submission" date="2024-05" db="EMBL/GenBank/DDBJ databases">
        <authorList>
            <person name="Wallberg A."/>
        </authorList>
    </citation>
    <scope>NUCLEOTIDE SEQUENCE [LARGE SCALE GENOMIC DNA]</scope>
</reference>
<evidence type="ECO:0008006" key="3">
    <source>
        <dbReference type="Google" id="ProtNLM"/>
    </source>
</evidence>
<comment type="caution">
    <text evidence="1">The sequence shown here is derived from an EMBL/GenBank/DDBJ whole genome shotgun (WGS) entry which is preliminary data.</text>
</comment>
<feature type="non-terminal residue" evidence="1">
    <location>
        <position position="1"/>
    </location>
</feature>
<evidence type="ECO:0000313" key="1">
    <source>
        <dbReference type="EMBL" id="CAL4121117.1"/>
    </source>
</evidence>
<dbReference type="Gene3D" id="2.60.120.290">
    <property type="entry name" value="Spermadhesin, CUB domain"/>
    <property type="match status" value="1"/>
</dbReference>
<dbReference type="Proteomes" id="UP001497623">
    <property type="component" value="Unassembled WGS sequence"/>
</dbReference>
<keyword evidence="2" id="KW-1185">Reference proteome</keyword>
<accession>A0AAV2RDG3</accession>
<dbReference type="InterPro" id="IPR035914">
    <property type="entry name" value="Sperma_CUB_dom_sf"/>
</dbReference>
<gene>
    <name evidence="1" type="ORF">MNOR_LOCUS22288</name>
</gene>
<dbReference type="AlphaFoldDB" id="A0AAV2RDG3"/>
<dbReference type="SUPFAM" id="SSF49854">
    <property type="entry name" value="Spermadhesin, CUB domain"/>
    <property type="match status" value="1"/>
</dbReference>
<evidence type="ECO:0000313" key="2">
    <source>
        <dbReference type="Proteomes" id="UP001497623"/>
    </source>
</evidence>
<protein>
    <recommendedName>
        <fullName evidence="3">CUB domain-containing protein</fullName>
    </recommendedName>
</protein>
<proteinExistence type="predicted"/>
<name>A0AAV2RDG3_MEGNR</name>
<sequence>AIKFTRELYCLANPDNIILNPGEEIRITTPGYKTYSAVTAGNREYNTSCDWNFKAKPDSGNITITCPDLYLHSSPDGGCADWLALGNKKYCGRNDPIGVTLGTEVEVRLRTHSKYDTHGFSCTAFLHTEPLAPQIKSVKKKLSRWND</sequence>
<organism evidence="1 2">
    <name type="scientific">Meganyctiphanes norvegica</name>
    <name type="common">Northern krill</name>
    <name type="synonym">Thysanopoda norvegica</name>
    <dbReference type="NCBI Taxonomy" id="48144"/>
    <lineage>
        <taxon>Eukaryota</taxon>
        <taxon>Metazoa</taxon>
        <taxon>Ecdysozoa</taxon>
        <taxon>Arthropoda</taxon>
        <taxon>Crustacea</taxon>
        <taxon>Multicrustacea</taxon>
        <taxon>Malacostraca</taxon>
        <taxon>Eumalacostraca</taxon>
        <taxon>Eucarida</taxon>
        <taxon>Euphausiacea</taxon>
        <taxon>Euphausiidae</taxon>
        <taxon>Meganyctiphanes</taxon>
    </lineage>
</organism>